<feature type="transmembrane region" description="Helical" evidence="13">
    <location>
        <begin position="54"/>
        <end position="77"/>
    </location>
</feature>
<keyword evidence="3 13" id="KW-0813">Transport</keyword>
<keyword evidence="6 13" id="KW-0349">Heme</keyword>
<feature type="transmembrane region" description="Helical" evidence="13">
    <location>
        <begin position="188"/>
        <end position="207"/>
    </location>
</feature>
<dbReference type="PIRSF" id="PIRSF006446">
    <property type="entry name" value="Cyt_quinol_oxidase_1"/>
    <property type="match status" value="1"/>
</dbReference>
<evidence type="ECO:0000256" key="4">
    <source>
        <dbReference type="ARBA" id="ARBA00022475"/>
    </source>
</evidence>
<feature type="compositionally biased region" description="Basic and acidic residues" evidence="14">
    <location>
        <begin position="456"/>
        <end position="466"/>
    </location>
</feature>
<dbReference type="GO" id="GO:0016682">
    <property type="term" value="F:oxidoreductase activity, acting on diphenols and related substances as donors, oxygen as acceptor"/>
    <property type="evidence" value="ECO:0007669"/>
    <property type="project" value="TreeGrafter"/>
</dbReference>
<evidence type="ECO:0000256" key="8">
    <source>
        <dbReference type="ARBA" id="ARBA00022723"/>
    </source>
</evidence>
<feature type="transmembrane region" description="Helical" evidence="13">
    <location>
        <begin position="124"/>
        <end position="146"/>
    </location>
</feature>
<feature type="transmembrane region" description="Helical" evidence="13">
    <location>
        <begin position="97"/>
        <end position="117"/>
    </location>
</feature>
<evidence type="ECO:0000256" key="14">
    <source>
        <dbReference type="SAM" id="MobiDB-lite"/>
    </source>
</evidence>
<keyword evidence="10 13" id="KW-1133">Transmembrane helix</keyword>
<organism evidence="15 16">
    <name type="scientific">Cryptobacterium curtum (strain ATCC 700683 / DSM 15641 / CCUG 43107 / 12-3)</name>
    <dbReference type="NCBI Taxonomy" id="469378"/>
    <lineage>
        <taxon>Bacteria</taxon>
        <taxon>Bacillati</taxon>
        <taxon>Actinomycetota</taxon>
        <taxon>Coriobacteriia</taxon>
        <taxon>Eggerthellales</taxon>
        <taxon>Eggerthellaceae</taxon>
        <taxon>Cryptobacterium</taxon>
    </lineage>
</organism>
<keyword evidence="9 13" id="KW-0249">Electron transport</keyword>
<dbReference type="InterPro" id="IPR002585">
    <property type="entry name" value="Cyt-d_ubiquinol_oxidase_su_1"/>
</dbReference>
<keyword evidence="11 13" id="KW-0408">Iron</keyword>
<keyword evidence="4 13" id="KW-1003">Cell membrane</keyword>
<dbReference type="GO" id="GO:0070069">
    <property type="term" value="C:cytochrome complex"/>
    <property type="evidence" value="ECO:0007669"/>
    <property type="project" value="UniProtKB-UniRule"/>
</dbReference>
<dbReference type="GO" id="GO:0019646">
    <property type="term" value="P:aerobic electron transport chain"/>
    <property type="evidence" value="ECO:0007669"/>
    <property type="project" value="InterPro"/>
</dbReference>
<dbReference type="Pfam" id="PF01654">
    <property type="entry name" value="Cyt_bd_oxida_I"/>
    <property type="match status" value="1"/>
</dbReference>
<dbReference type="GO" id="GO:0009055">
    <property type="term" value="F:electron transfer activity"/>
    <property type="evidence" value="ECO:0007669"/>
    <property type="project" value="UniProtKB-UniRule"/>
</dbReference>
<evidence type="ECO:0000256" key="3">
    <source>
        <dbReference type="ARBA" id="ARBA00022448"/>
    </source>
</evidence>
<evidence type="ECO:0000256" key="10">
    <source>
        <dbReference type="ARBA" id="ARBA00022989"/>
    </source>
</evidence>
<dbReference type="GO" id="GO:0020037">
    <property type="term" value="F:heme binding"/>
    <property type="evidence" value="ECO:0007669"/>
    <property type="project" value="TreeGrafter"/>
</dbReference>
<evidence type="ECO:0000256" key="2">
    <source>
        <dbReference type="ARBA" id="ARBA00009819"/>
    </source>
</evidence>
<evidence type="ECO:0000313" key="16">
    <source>
        <dbReference type="Proteomes" id="UP000000954"/>
    </source>
</evidence>
<keyword evidence="16" id="KW-1185">Reference proteome</keyword>
<feature type="transmembrane region" description="Helical" evidence="13">
    <location>
        <begin position="358"/>
        <end position="380"/>
    </location>
</feature>
<evidence type="ECO:0000313" key="15">
    <source>
        <dbReference type="EMBL" id="ACU94837.1"/>
    </source>
</evidence>
<feature type="transmembrane region" description="Helical" evidence="13">
    <location>
        <begin position="406"/>
        <end position="428"/>
    </location>
</feature>
<comment type="similarity">
    <text evidence="2 13">Belongs to the cytochrome ubiquinol oxidase subunit 1 family.</text>
</comment>
<dbReference type="GO" id="GO:0005886">
    <property type="term" value="C:plasma membrane"/>
    <property type="evidence" value="ECO:0007669"/>
    <property type="project" value="UniProtKB-SubCell"/>
</dbReference>
<proteinExistence type="inferred from homology"/>
<accession>C7MPJ7</accession>
<dbReference type="HOGENOM" id="CLU_030555_3_1_11"/>
<dbReference type="STRING" id="469378.Ccur_11480"/>
<gene>
    <name evidence="15" type="ordered locus">Ccur_11480</name>
</gene>
<dbReference type="eggNOG" id="COG1271">
    <property type="taxonomic scope" value="Bacteria"/>
</dbReference>
<feature type="transmembrane region" description="Helical" evidence="13">
    <location>
        <begin position="12"/>
        <end position="34"/>
    </location>
</feature>
<protein>
    <submittedName>
        <fullName evidence="15">Cytochrome bd-type quinol oxidase, subunit 1</fullName>
    </submittedName>
</protein>
<comment type="subcellular location">
    <subcellularLocation>
        <location evidence="1">Cell inner membrane</location>
        <topology evidence="1">Multi-pass membrane protein</topology>
    </subcellularLocation>
</comment>
<feature type="transmembrane region" description="Helical" evidence="13">
    <location>
        <begin position="325"/>
        <end position="346"/>
    </location>
</feature>
<evidence type="ECO:0000256" key="13">
    <source>
        <dbReference type="PIRNR" id="PIRNR006446"/>
    </source>
</evidence>
<feature type="transmembrane region" description="Helical" evidence="13">
    <location>
        <begin position="219"/>
        <end position="237"/>
    </location>
</feature>
<evidence type="ECO:0000256" key="7">
    <source>
        <dbReference type="ARBA" id="ARBA00022692"/>
    </source>
</evidence>
<dbReference type="KEGG" id="ccu:Ccur_11480"/>
<evidence type="ECO:0000256" key="11">
    <source>
        <dbReference type="ARBA" id="ARBA00023004"/>
    </source>
</evidence>
<keyword evidence="7 13" id="KW-0812">Transmembrane</keyword>
<dbReference type="PANTHER" id="PTHR30365:SF0">
    <property type="entry name" value="CYTOCHROME BD-I UBIQUINOL OXIDASE SUBUNIT 1"/>
    <property type="match status" value="1"/>
</dbReference>
<name>C7MPJ7_CRYCD</name>
<dbReference type="AlphaFoldDB" id="C7MPJ7"/>
<evidence type="ECO:0000256" key="12">
    <source>
        <dbReference type="ARBA" id="ARBA00023136"/>
    </source>
</evidence>
<feature type="region of interest" description="Disordered" evidence="14">
    <location>
        <begin position="446"/>
        <end position="466"/>
    </location>
</feature>
<dbReference type="OrthoDB" id="9807042at2"/>
<reference evidence="15 16" key="1">
    <citation type="journal article" date="2009" name="Stand. Genomic Sci.">
        <title>Complete genome sequence of Cryptobacterium curtum type strain (12-3).</title>
        <authorList>
            <person name="Mavrommatis K."/>
            <person name="Pukall R."/>
            <person name="Rohde C."/>
            <person name="Chen F."/>
            <person name="Sims D."/>
            <person name="Brettin T."/>
            <person name="Kuske C."/>
            <person name="Detter J.C."/>
            <person name="Han C."/>
            <person name="Lapidus A."/>
            <person name="Copeland A."/>
            <person name="Glavina Del Rio T."/>
            <person name="Nolan M."/>
            <person name="Lucas S."/>
            <person name="Tice H."/>
            <person name="Cheng J.F."/>
            <person name="Bruce D."/>
            <person name="Goodwin L."/>
            <person name="Pitluck S."/>
            <person name="Ovchinnikova G."/>
            <person name="Pati A."/>
            <person name="Ivanova N."/>
            <person name="Chen A."/>
            <person name="Palaniappan K."/>
            <person name="Chain P."/>
            <person name="D'haeseleer P."/>
            <person name="Goker M."/>
            <person name="Bristow J."/>
            <person name="Eisen J.A."/>
            <person name="Markowitz V."/>
            <person name="Hugenholtz P."/>
            <person name="Rohde M."/>
            <person name="Klenk H.P."/>
            <person name="Kyrpides N.C."/>
        </authorList>
    </citation>
    <scope>NUCLEOTIDE SEQUENCE [LARGE SCALE GENOMIC DNA]</scope>
    <source>
        <strain evidence="16">ATCC 700683 / DSM 15641 / 12-3</strain>
    </source>
</reference>
<evidence type="ECO:0000256" key="5">
    <source>
        <dbReference type="ARBA" id="ARBA00022519"/>
    </source>
</evidence>
<evidence type="ECO:0000256" key="9">
    <source>
        <dbReference type="ARBA" id="ARBA00022982"/>
    </source>
</evidence>
<dbReference type="GO" id="GO:0046872">
    <property type="term" value="F:metal ion binding"/>
    <property type="evidence" value="ECO:0007669"/>
    <property type="project" value="UniProtKB-UniRule"/>
</dbReference>
<keyword evidence="5" id="KW-0997">Cell inner membrane</keyword>
<dbReference type="EMBL" id="CP001682">
    <property type="protein sequence ID" value="ACU94837.1"/>
    <property type="molecule type" value="Genomic_DNA"/>
</dbReference>
<evidence type="ECO:0000256" key="1">
    <source>
        <dbReference type="ARBA" id="ARBA00004429"/>
    </source>
</evidence>
<evidence type="ECO:0000256" key="6">
    <source>
        <dbReference type="ARBA" id="ARBA00022617"/>
    </source>
</evidence>
<dbReference type="PANTHER" id="PTHR30365">
    <property type="entry name" value="CYTOCHROME D UBIQUINOL OXIDASE"/>
    <property type="match status" value="1"/>
</dbReference>
<keyword evidence="8 13" id="KW-0479">Metal-binding</keyword>
<keyword evidence="12 13" id="KW-0472">Membrane</keyword>
<dbReference type="Proteomes" id="UP000000954">
    <property type="component" value="Chromosome"/>
</dbReference>
<sequence length="466" mass="50846">MLDVAVLSRFQFAFTVAYHFLFVPLSIGLGLIMALAQTRAWRSKSPEDEAAAHFWVKVFTVTFAVGVATGITMEFAFGTNWADYSRFVGDIFGAPLAAEALFAFFLESSFLGVLLFARKKVSPRFYMIASWLVWGGSCLSALWILIANSWMQTPAGYEIASDGSKALLTDFWAAALNPSIAARYTHTVIALVIMGAFVAIAIGAYHVRNKNKDFGKKTIATATVVAIVACVLMIPAMHQQAVVVAEHQPEKLAAMEGQYETGAADMWVFGYVDEANQTVVGIQVPIKGATSLLASGDTSTPYIGLHEVQQKYGQTAPVQIVFQSYHLMVAMFGAIALWIVFSVIVTRRLRAGRPAGRGLTKALMWGPIFPLIAIQAGWIVTEVGRQPWIVWEELRTADAISQSVDAVQLLITIALFVLVYAFILVMYLRIALRLIKQGPAVDQTEDQAAGHAAEQTTEHAKIGEAK</sequence>